<evidence type="ECO:0000313" key="3">
    <source>
        <dbReference type="Proteomes" id="UP000886852"/>
    </source>
</evidence>
<dbReference type="EMBL" id="DVOC01000028">
    <property type="protein sequence ID" value="HIU90717.1"/>
    <property type="molecule type" value="Genomic_DNA"/>
</dbReference>
<dbReference type="Gene3D" id="3.90.950.20">
    <property type="entry name" value="CinA-like"/>
    <property type="match status" value="1"/>
</dbReference>
<dbReference type="Proteomes" id="UP000886852">
    <property type="component" value="Unassembled WGS sequence"/>
</dbReference>
<dbReference type="NCBIfam" id="TIGR00199">
    <property type="entry name" value="PncC_domain"/>
    <property type="match status" value="1"/>
</dbReference>
<organism evidence="2 3">
    <name type="scientific">Candidatus Fimimonas merdipullorum</name>
    <dbReference type="NCBI Taxonomy" id="2840822"/>
    <lineage>
        <taxon>Bacteria</taxon>
        <taxon>Pseudomonadati</taxon>
        <taxon>Myxococcota</taxon>
        <taxon>Myxococcia</taxon>
        <taxon>Myxococcales</taxon>
        <taxon>Cystobacterineae</taxon>
        <taxon>Myxococcaceae</taxon>
        <taxon>Myxococcaceae incertae sedis</taxon>
        <taxon>Candidatus Fimimonas</taxon>
    </lineage>
</organism>
<evidence type="ECO:0000259" key="1">
    <source>
        <dbReference type="Pfam" id="PF02464"/>
    </source>
</evidence>
<accession>A0A9D1SQ62</accession>
<proteinExistence type="predicted"/>
<dbReference type="PANTHER" id="PTHR13939:SF0">
    <property type="entry name" value="NMN AMIDOHYDROLASE-LIKE PROTEIN YFAY"/>
    <property type="match status" value="1"/>
</dbReference>
<dbReference type="PANTHER" id="PTHR13939">
    <property type="entry name" value="NICOTINAMIDE-NUCLEOTIDE AMIDOHYDROLASE PNCC"/>
    <property type="match status" value="1"/>
</dbReference>
<feature type="domain" description="CinA C-terminal" evidence="1">
    <location>
        <begin position="234"/>
        <end position="387"/>
    </location>
</feature>
<reference evidence="2" key="2">
    <citation type="journal article" date="2021" name="PeerJ">
        <title>Extensive microbial diversity within the chicken gut microbiome revealed by metagenomics and culture.</title>
        <authorList>
            <person name="Gilroy R."/>
            <person name="Ravi A."/>
            <person name="Getino M."/>
            <person name="Pursley I."/>
            <person name="Horton D.L."/>
            <person name="Alikhan N.F."/>
            <person name="Baker D."/>
            <person name="Gharbi K."/>
            <person name="Hall N."/>
            <person name="Watson M."/>
            <person name="Adriaenssens E.M."/>
            <person name="Foster-Nyarko E."/>
            <person name="Jarju S."/>
            <person name="Secka A."/>
            <person name="Antonio M."/>
            <person name="Oren A."/>
            <person name="Chaudhuri R.R."/>
            <person name="La Ragione R."/>
            <person name="Hildebrand F."/>
            <person name="Pallen M.J."/>
        </authorList>
    </citation>
    <scope>NUCLEOTIDE SEQUENCE</scope>
    <source>
        <strain evidence="2">ChiHjej12B11-7776</strain>
    </source>
</reference>
<evidence type="ECO:0000313" key="2">
    <source>
        <dbReference type="EMBL" id="HIU90717.1"/>
    </source>
</evidence>
<dbReference type="InterPro" id="IPR008136">
    <property type="entry name" value="CinA_C"/>
</dbReference>
<gene>
    <name evidence="2" type="ORF">IAC72_01695</name>
</gene>
<dbReference type="InterPro" id="IPR050101">
    <property type="entry name" value="CinA"/>
</dbReference>
<comment type="caution">
    <text evidence="2">The sequence shown here is derived from an EMBL/GenBank/DDBJ whole genome shotgun (WGS) entry which is preliminary data.</text>
</comment>
<dbReference type="AlphaFoldDB" id="A0A9D1SQ62"/>
<name>A0A9D1SQ62_9BACT</name>
<sequence length="395" mass="43415">MIRILAKEYSQAVQALCVKLDKESAAYDVYFTRAPSQLSEMLTESVSLSALILVGDTGRWCNTFAQTFGLALVYDKFAEQNIRKYCKLSGLPLPAQYLLDKYCMQPETFIHSVPVYGFQCGCMGEYGKCHVYVMPDNSAECESIFDNYLAKDLFHSSRKREVRIYKIFGLSARDLEDKLAKLNHKIVTLRSETVNLDSKVTLTFASGCSPKAIELYLQVFCEQLGDGIYADGDESLALKAVHLLAERYKTVATAESLTGGMLASAIVDVPGASSVLYEGCVTYSVDSKCDRLGINPHFVDEYGVVSPQVAREMALAQLKFAGYSLSTTGYAGPSSENGMPVGLCYIGVGCNGANGKYVKVFKNVFAGDRNSIRQQVANTALYLLCKSMTNSDFFN</sequence>
<dbReference type="Pfam" id="PF02464">
    <property type="entry name" value="CinA"/>
    <property type="match status" value="1"/>
</dbReference>
<reference evidence="2" key="1">
    <citation type="submission" date="2020-10" db="EMBL/GenBank/DDBJ databases">
        <authorList>
            <person name="Gilroy R."/>
        </authorList>
    </citation>
    <scope>NUCLEOTIDE SEQUENCE</scope>
    <source>
        <strain evidence="2">ChiHjej12B11-7776</strain>
    </source>
</reference>
<dbReference type="SUPFAM" id="SSF142433">
    <property type="entry name" value="CinA-like"/>
    <property type="match status" value="1"/>
</dbReference>
<dbReference type="InterPro" id="IPR036653">
    <property type="entry name" value="CinA-like_C"/>
</dbReference>
<protein>
    <submittedName>
        <fullName evidence="2">Nicotinamide-nucleotide amidohydrolase family protein</fullName>
    </submittedName>
</protein>